<evidence type="ECO:0000313" key="11">
    <source>
        <dbReference type="Proteomes" id="UP000184233"/>
    </source>
</evidence>
<dbReference type="EMBL" id="MKVH01000024">
    <property type="protein sequence ID" value="OJX56807.1"/>
    <property type="molecule type" value="Genomic_DNA"/>
</dbReference>
<comment type="subcellular location">
    <subcellularLocation>
        <location evidence="1">Cell membrane</location>
        <topology evidence="1">Multi-pass membrane protein</topology>
    </subcellularLocation>
</comment>
<evidence type="ECO:0000256" key="6">
    <source>
        <dbReference type="ARBA" id="ARBA00023136"/>
    </source>
</evidence>
<dbReference type="InterPro" id="IPR051447">
    <property type="entry name" value="Lipoprotein-release_system"/>
</dbReference>
<keyword evidence="4 7" id="KW-0812">Transmembrane</keyword>
<evidence type="ECO:0000256" key="2">
    <source>
        <dbReference type="ARBA" id="ARBA00005236"/>
    </source>
</evidence>
<evidence type="ECO:0000313" key="10">
    <source>
        <dbReference type="EMBL" id="OJX56807.1"/>
    </source>
</evidence>
<comment type="caution">
    <text evidence="10">The sequence shown here is derived from an EMBL/GenBank/DDBJ whole genome shotgun (WGS) entry which is preliminary data.</text>
</comment>
<dbReference type="Proteomes" id="UP000184233">
    <property type="component" value="Unassembled WGS sequence"/>
</dbReference>
<dbReference type="InterPro" id="IPR003838">
    <property type="entry name" value="ABC3_permease_C"/>
</dbReference>
<evidence type="ECO:0000259" key="8">
    <source>
        <dbReference type="Pfam" id="PF02687"/>
    </source>
</evidence>
<evidence type="ECO:0000256" key="7">
    <source>
        <dbReference type="SAM" id="Phobius"/>
    </source>
</evidence>
<dbReference type="AlphaFoldDB" id="A0A1M3KWQ0"/>
<evidence type="ECO:0000256" key="5">
    <source>
        <dbReference type="ARBA" id="ARBA00022989"/>
    </source>
</evidence>
<sequence>MIVRLALRHLVPRQFSVISIITVSSVLGIVIGTAALIIVMSIFNGFRNVARDLMVGFGPHVRVIPAEGTALQDAERLEGIVASTLPGATTMAVMESRLVIQSRGITSVMTGVGLKPGDAARASGLQRSIVVGTFMTTPHDNTPSIVLAAGLADKLQAFIGDTVTLLSPEMIEQALMTMARPNGRRAVVRGIFQSNSTRDVDFTYAYTDVSVIRALTRRTAPTAIDITMARHDRAAEYAARLQAATASHGFAVKVLSWEDINRGLYDTMKLERLGSFIVLALIVLVAAFNVLVSLTLSVVDKRRDIAILKSIGATDVMIQRTYLLQGLLIGVVSVAAGTAIGIGVCLGQIHYGWISFDPAAGYLIPALPVDVHTTDVMVTVATGLILSCCAAIYPARRAYRSSIVEGIRVS</sequence>
<dbReference type="STRING" id="1895771.BGO89_09765"/>
<dbReference type="PANTHER" id="PTHR30489">
    <property type="entry name" value="LIPOPROTEIN-RELEASING SYSTEM TRANSMEMBRANE PROTEIN LOLE"/>
    <property type="match status" value="1"/>
</dbReference>
<feature type="transmembrane region" description="Helical" evidence="7">
    <location>
        <begin position="327"/>
        <end position="351"/>
    </location>
</feature>
<evidence type="ECO:0000256" key="4">
    <source>
        <dbReference type="ARBA" id="ARBA00022692"/>
    </source>
</evidence>
<dbReference type="Pfam" id="PF02687">
    <property type="entry name" value="FtsX"/>
    <property type="match status" value="1"/>
</dbReference>
<protein>
    <recommendedName>
        <fullName evidence="12">ABC3 transporter permease protein domain-containing protein</fullName>
    </recommendedName>
</protein>
<feature type="domain" description="MacB-like periplasmic core" evidence="9">
    <location>
        <begin position="24"/>
        <end position="243"/>
    </location>
</feature>
<keyword evidence="6 7" id="KW-0472">Membrane</keyword>
<name>A0A1M3KWQ0_9BACT</name>
<keyword evidence="3" id="KW-1003">Cell membrane</keyword>
<dbReference type="GO" id="GO:0044874">
    <property type="term" value="P:lipoprotein localization to outer membrane"/>
    <property type="evidence" value="ECO:0007669"/>
    <property type="project" value="TreeGrafter"/>
</dbReference>
<reference evidence="10 11" key="1">
    <citation type="submission" date="2016-09" db="EMBL/GenBank/DDBJ databases">
        <title>Genome-resolved meta-omics ties microbial dynamics to process performance in biotechnology for thiocyanate degradation.</title>
        <authorList>
            <person name="Kantor R.S."/>
            <person name="Huddy R.J."/>
            <person name="Iyer R."/>
            <person name="Thomas B.C."/>
            <person name="Brown C.T."/>
            <person name="Anantharaman K."/>
            <person name="Tringe S."/>
            <person name="Hettich R.L."/>
            <person name="Harrison S.T."/>
            <person name="Banfield J.F."/>
        </authorList>
    </citation>
    <scope>NUCLEOTIDE SEQUENCE [LARGE SCALE GENOMIC DNA]</scope>
    <source>
        <strain evidence="10">59-99</strain>
    </source>
</reference>
<evidence type="ECO:0000256" key="3">
    <source>
        <dbReference type="ARBA" id="ARBA00022475"/>
    </source>
</evidence>
<accession>A0A1M3KWQ0</accession>
<evidence type="ECO:0008006" key="12">
    <source>
        <dbReference type="Google" id="ProtNLM"/>
    </source>
</evidence>
<gene>
    <name evidence="10" type="ORF">BGO89_09765</name>
</gene>
<evidence type="ECO:0000259" key="9">
    <source>
        <dbReference type="Pfam" id="PF12704"/>
    </source>
</evidence>
<dbReference type="PANTHER" id="PTHR30489:SF0">
    <property type="entry name" value="LIPOPROTEIN-RELEASING SYSTEM TRANSMEMBRANE PROTEIN LOLE"/>
    <property type="match status" value="1"/>
</dbReference>
<dbReference type="InterPro" id="IPR025857">
    <property type="entry name" value="MacB_PCD"/>
</dbReference>
<keyword evidence="5 7" id="KW-1133">Transmembrane helix</keyword>
<dbReference type="Pfam" id="PF12704">
    <property type="entry name" value="MacB_PCD"/>
    <property type="match status" value="1"/>
</dbReference>
<comment type="similarity">
    <text evidence="2">Belongs to the ABC-4 integral membrane protein family. LolC/E subfamily.</text>
</comment>
<feature type="transmembrane region" description="Helical" evidence="7">
    <location>
        <begin position="15"/>
        <end position="43"/>
    </location>
</feature>
<feature type="transmembrane region" description="Helical" evidence="7">
    <location>
        <begin position="371"/>
        <end position="393"/>
    </location>
</feature>
<dbReference type="GO" id="GO:0098797">
    <property type="term" value="C:plasma membrane protein complex"/>
    <property type="evidence" value="ECO:0007669"/>
    <property type="project" value="TreeGrafter"/>
</dbReference>
<feature type="transmembrane region" description="Helical" evidence="7">
    <location>
        <begin position="276"/>
        <end position="299"/>
    </location>
</feature>
<proteinExistence type="inferred from homology"/>
<organism evidence="10 11">
    <name type="scientific">Candidatus Kapaibacterium thiocyanatum</name>
    <dbReference type="NCBI Taxonomy" id="1895771"/>
    <lineage>
        <taxon>Bacteria</taxon>
        <taxon>Pseudomonadati</taxon>
        <taxon>Candidatus Kapaibacteriota</taxon>
        <taxon>Candidatus Kapaibacteriia</taxon>
        <taxon>Candidatus Kapaibacteriales</taxon>
        <taxon>Candidatus Kapaibacteriaceae</taxon>
        <taxon>Candidatus Kapaibacterium</taxon>
    </lineage>
</organism>
<feature type="domain" description="ABC3 transporter permease C-terminal" evidence="8">
    <location>
        <begin position="277"/>
        <end position="402"/>
    </location>
</feature>
<evidence type="ECO:0000256" key="1">
    <source>
        <dbReference type="ARBA" id="ARBA00004651"/>
    </source>
</evidence>